<dbReference type="PROSITE" id="PS50943">
    <property type="entry name" value="HTH_CROC1"/>
    <property type="match status" value="1"/>
</dbReference>
<dbReference type="OrthoDB" id="9791537at2"/>
<evidence type="ECO:0000259" key="1">
    <source>
        <dbReference type="PROSITE" id="PS50943"/>
    </source>
</evidence>
<name>A0A2U8I6C2_9GAMM</name>
<dbReference type="CDD" id="cd00093">
    <property type="entry name" value="HTH_XRE"/>
    <property type="match status" value="1"/>
</dbReference>
<accession>A0A2U8I6C2</accession>
<dbReference type="Pfam" id="PF01381">
    <property type="entry name" value="HTH_3"/>
    <property type="match status" value="1"/>
</dbReference>
<dbReference type="EMBL" id="CP021659">
    <property type="protein sequence ID" value="AWK14710.1"/>
    <property type="molecule type" value="Genomic_DNA"/>
</dbReference>
<feature type="domain" description="HTH cro/C1-type" evidence="1">
    <location>
        <begin position="4"/>
        <end position="44"/>
    </location>
</feature>
<reference evidence="2 3" key="1">
    <citation type="submission" date="2017-05" db="EMBL/GenBank/DDBJ databases">
        <title>Genome sequence of Candidatus Fukatsuia symbiotica and Candidatus Hamiltonella defensa from Acyrthosiphon pisum strain 5D.</title>
        <authorList>
            <person name="Patel V.A."/>
            <person name="Chevignon G."/>
            <person name="Russell J.A."/>
            <person name="Oliver K.M."/>
        </authorList>
    </citation>
    <scope>NUCLEOTIDE SEQUENCE [LARGE SCALE GENOMIC DNA]</scope>
    <source>
        <strain evidence="2 3">5D</strain>
    </source>
</reference>
<organism evidence="2 3">
    <name type="scientific">Candidatus Fukatsuia symbiotica</name>
    <dbReference type="NCBI Taxonomy" id="1878942"/>
    <lineage>
        <taxon>Bacteria</taxon>
        <taxon>Pseudomonadati</taxon>
        <taxon>Pseudomonadota</taxon>
        <taxon>Gammaproteobacteria</taxon>
        <taxon>Enterobacterales</taxon>
        <taxon>Yersiniaceae</taxon>
        <taxon>Candidatus Fukatsuia</taxon>
    </lineage>
</organism>
<dbReference type="InterPro" id="IPR001387">
    <property type="entry name" value="Cro/C1-type_HTH"/>
</dbReference>
<dbReference type="Proteomes" id="UP000261875">
    <property type="component" value="Chromosome"/>
</dbReference>
<dbReference type="GO" id="GO:0003677">
    <property type="term" value="F:DNA binding"/>
    <property type="evidence" value="ECO:0007669"/>
    <property type="project" value="InterPro"/>
</dbReference>
<dbReference type="Gene3D" id="1.10.260.40">
    <property type="entry name" value="lambda repressor-like DNA-binding domains"/>
    <property type="match status" value="1"/>
</dbReference>
<dbReference type="InterPro" id="IPR010982">
    <property type="entry name" value="Lambda_DNA-bd_dom_sf"/>
</dbReference>
<proteinExistence type="predicted"/>
<dbReference type="AlphaFoldDB" id="A0A2U8I6C2"/>
<sequence length="54" mass="6087">MGIELAIKVGIKQQSIQQIESGATKRPKFLFEIAKALNCDPHRLIYGRTKFEVA</sequence>
<dbReference type="SUPFAM" id="SSF47413">
    <property type="entry name" value="lambda repressor-like DNA-binding domains"/>
    <property type="match status" value="1"/>
</dbReference>
<gene>
    <name evidence="2" type="ORF">CCS41_09835</name>
</gene>
<keyword evidence="3" id="KW-1185">Reference proteome</keyword>
<dbReference type="KEGG" id="fsm:CCS41_09835"/>
<evidence type="ECO:0000313" key="2">
    <source>
        <dbReference type="EMBL" id="AWK14710.1"/>
    </source>
</evidence>
<evidence type="ECO:0000313" key="3">
    <source>
        <dbReference type="Proteomes" id="UP000261875"/>
    </source>
</evidence>
<dbReference type="RefSeq" id="WP_119797527.1">
    <property type="nucleotide sequence ID" value="NZ_CP021659.1"/>
</dbReference>
<protein>
    <submittedName>
        <fullName evidence="2">Transcriptional regulator</fullName>
    </submittedName>
</protein>